<feature type="transmembrane region" description="Helical" evidence="5">
    <location>
        <begin position="63"/>
        <end position="80"/>
    </location>
</feature>
<dbReference type="PANTHER" id="PTHR11814">
    <property type="entry name" value="SULFATE TRANSPORTER"/>
    <property type="match status" value="1"/>
</dbReference>
<evidence type="ECO:0000313" key="7">
    <source>
        <dbReference type="EMBL" id="TCO22317.1"/>
    </source>
</evidence>
<feature type="transmembrane region" description="Helical" evidence="5">
    <location>
        <begin position="92"/>
        <end position="109"/>
    </location>
</feature>
<dbReference type="InterPro" id="IPR002645">
    <property type="entry name" value="STAS_dom"/>
</dbReference>
<organism evidence="7 8">
    <name type="scientific">Kribbella steppae</name>
    <dbReference type="NCBI Taxonomy" id="2512223"/>
    <lineage>
        <taxon>Bacteria</taxon>
        <taxon>Bacillati</taxon>
        <taxon>Actinomycetota</taxon>
        <taxon>Actinomycetes</taxon>
        <taxon>Propionibacteriales</taxon>
        <taxon>Kribbellaceae</taxon>
        <taxon>Kribbella</taxon>
    </lineage>
</organism>
<dbReference type="RefSeq" id="WP_132212424.1">
    <property type="nucleotide sequence ID" value="NZ_SLWN01000010.1"/>
</dbReference>
<dbReference type="Gene3D" id="3.30.750.24">
    <property type="entry name" value="STAS domain"/>
    <property type="match status" value="1"/>
</dbReference>
<gene>
    <name evidence="7" type="ORF">EV652_110303</name>
</gene>
<dbReference type="GO" id="GO:0016020">
    <property type="term" value="C:membrane"/>
    <property type="evidence" value="ECO:0007669"/>
    <property type="project" value="UniProtKB-SubCell"/>
</dbReference>
<dbReference type="Proteomes" id="UP000294508">
    <property type="component" value="Unassembled WGS sequence"/>
</dbReference>
<dbReference type="NCBIfam" id="TIGR00815">
    <property type="entry name" value="sulP"/>
    <property type="match status" value="1"/>
</dbReference>
<dbReference type="Pfam" id="PF01740">
    <property type="entry name" value="STAS"/>
    <property type="match status" value="1"/>
</dbReference>
<keyword evidence="2 5" id="KW-0812">Transmembrane</keyword>
<protein>
    <submittedName>
        <fullName evidence="7">High affinity sulfate transporter 1</fullName>
    </submittedName>
</protein>
<feature type="domain" description="STAS" evidence="6">
    <location>
        <begin position="454"/>
        <end position="568"/>
    </location>
</feature>
<evidence type="ECO:0000256" key="5">
    <source>
        <dbReference type="SAM" id="Phobius"/>
    </source>
</evidence>
<feature type="transmembrane region" description="Helical" evidence="5">
    <location>
        <begin position="151"/>
        <end position="173"/>
    </location>
</feature>
<evidence type="ECO:0000313" key="8">
    <source>
        <dbReference type="Proteomes" id="UP000294508"/>
    </source>
</evidence>
<dbReference type="OrthoDB" id="9769739at2"/>
<feature type="transmembrane region" description="Helical" evidence="5">
    <location>
        <begin position="269"/>
        <end position="293"/>
    </location>
</feature>
<dbReference type="AlphaFoldDB" id="A0A4R2HB14"/>
<evidence type="ECO:0000256" key="2">
    <source>
        <dbReference type="ARBA" id="ARBA00022692"/>
    </source>
</evidence>
<name>A0A4R2HB14_9ACTN</name>
<feature type="transmembrane region" description="Helical" evidence="5">
    <location>
        <begin position="342"/>
        <end position="362"/>
    </location>
</feature>
<feature type="transmembrane region" description="Helical" evidence="5">
    <location>
        <begin position="369"/>
        <end position="386"/>
    </location>
</feature>
<dbReference type="InterPro" id="IPR011547">
    <property type="entry name" value="SLC26A/SulP_dom"/>
</dbReference>
<dbReference type="InterPro" id="IPR001902">
    <property type="entry name" value="SLC26A/SulP_fam"/>
</dbReference>
<proteinExistence type="predicted"/>
<dbReference type="GO" id="GO:0055085">
    <property type="term" value="P:transmembrane transport"/>
    <property type="evidence" value="ECO:0007669"/>
    <property type="project" value="InterPro"/>
</dbReference>
<accession>A0A4R2HB14</accession>
<sequence length="583" mass="61720">MPALTDRPDVTPPRWQEYVPGLALARSYERAWLPKDVVAGLVLSALLVPQGMAYAQLAGLPPVTGLYTSILCLLGYAVFGPSRVLVLGPDSSLGPMIAATIAPLMLANGDPARAVALASMLAIMVGVVMTVAGLAKFGFVADLLSKPTQIGYMNGLALTIVVGQLAKLFGFSIDADGLVDEVRDFVSGLAAGEANTTAAILGVGSLAGILLLNRLLPKLPSVLIVVVLAALTVNTFDLQSRGVDTVGVLPQGFPPFDLPSINWSDVAPLLLGALAIAVVALADTMSTASSFAARKGERVRGNQEMIGIGAANVAAGFFQGFPVSTSGSRTAVAEQAGSRSQVTGVVGAAVITVVLVFATTLMQYVPQPTLGAIVIAAALSLADIAGTRRLWHQRRVEFLLSIIALLGVALLGVLPGILVAVGLSILNVFRRAWWPHQAELGQVEGIAGLHDTESYPDADVLPGLVVYRFDAPLIFANARMFGETVREIAEDHPDLRWIIVAAEPITDVDTTAADMLLELDSWLNARGVSLVFAEMKDPVRQKIERYGLTRTIDPRHFLPTLDEAVAEYRRQTGANWRDSRNET</sequence>
<feature type="transmembrane region" description="Helical" evidence="5">
    <location>
        <begin position="398"/>
        <end position="426"/>
    </location>
</feature>
<dbReference type="PROSITE" id="PS50801">
    <property type="entry name" value="STAS"/>
    <property type="match status" value="1"/>
</dbReference>
<feature type="transmembrane region" description="Helical" evidence="5">
    <location>
        <begin position="185"/>
        <end position="212"/>
    </location>
</feature>
<evidence type="ECO:0000256" key="4">
    <source>
        <dbReference type="ARBA" id="ARBA00023136"/>
    </source>
</evidence>
<evidence type="ECO:0000259" key="6">
    <source>
        <dbReference type="PROSITE" id="PS50801"/>
    </source>
</evidence>
<feature type="transmembrane region" description="Helical" evidence="5">
    <location>
        <begin position="219"/>
        <end position="236"/>
    </location>
</feature>
<comment type="subcellular location">
    <subcellularLocation>
        <location evidence="1">Membrane</location>
        <topology evidence="1">Multi-pass membrane protein</topology>
    </subcellularLocation>
</comment>
<dbReference type="CDD" id="cd07042">
    <property type="entry name" value="STAS_SulP_like_sulfate_transporter"/>
    <property type="match status" value="1"/>
</dbReference>
<dbReference type="InterPro" id="IPR036513">
    <property type="entry name" value="STAS_dom_sf"/>
</dbReference>
<evidence type="ECO:0000256" key="1">
    <source>
        <dbReference type="ARBA" id="ARBA00004141"/>
    </source>
</evidence>
<dbReference type="SUPFAM" id="SSF52091">
    <property type="entry name" value="SpoIIaa-like"/>
    <property type="match status" value="1"/>
</dbReference>
<reference evidence="7 8" key="1">
    <citation type="journal article" date="2015" name="Stand. Genomic Sci.">
        <title>Genomic Encyclopedia of Bacterial and Archaeal Type Strains, Phase III: the genomes of soil and plant-associated and newly described type strains.</title>
        <authorList>
            <person name="Whitman W.B."/>
            <person name="Woyke T."/>
            <person name="Klenk H.P."/>
            <person name="Zhou Y."/>
            <person name="Lilburn T.G."/>
            <person name="Beck B.J."/>
            <person name="De Vos P."/>
            <person name="Vandamme P."/>
            <person name="Eisen J.A."/>
            <person name="Garrity G."/>
            <person name="Hugenholtz P."/>
            <person name="Kyrpides N.C."/>
        </authorList>
    </citation>
    <scope>NUCLEOTIDE SEQUENCE [LARGE SCALE GENOMIC DNA]</scope>
    <source>
        <strain evidence="7 8">VKM Ac-2572</strain>
    </source>
</reference>
<dbReference type="EMBL" id="SLWN01000010">
    <property type="protein sequence ID" value="TCO22317.1"/>
    <property type="molecule type" value="Genomic_DNA"/>
</dbReference>
<dbReference type="Pfam" id="PF00916">
    <property type="entry name" value="Sulfate_transp"/>
    <property type="match status" value="1"/>
</dbReference>
<keyword evidence="3 5" id="KW-1133">Transmembrane helix</keyword>
<comment type="caution">
    <text evidence="7">The sequence shown here is derived from an EMBL/GenBank/DDBJ whole genome shotgun (WGS) entry which is preliminary data.</text>
</comment>
<keyword evidence="8" id="KW-1185">Reference proteome</keyword>
<feature type="transmembrane region" description="Helical" evidence="5">
    <location>
        <begin position="115"/>
        <end position="139"/>
    </location>
</feature>
<evidence type="ECO:0000256" key="3">
    <source>
        <dbReference type="ARBA" id="ARBA00022989"/>
    </source>
</evidence>
<keyword evidence="4 5" id="KW-0472">Membrane</keyword>